<evidence type="ECO:0000256" key="1">
    <source>
        <dbReference type="SAM" id="Phobius"/>
    </source>
</evidence>
<keyword evidence="1" id="KW-1133">Transmembrane helix</keyword>
<feature type="transmembrane region" description="Helical" evidence="1">
    <location>
        <begin position="38"/>
        <end position="61"/>
    </location>
</feature>
<dbReference type="PATRIC" id="fig|263475.3.peg.3085"/>
<keyword evidence="1" id="KW-0472">Membrane</keyword>
<proteinExistence type="predicted"/>
<sequence length="71" mass="7692">MKKYLIASTPIFLGVICIIAKAIIGSNVASDGTLEEPFFLIPIGFLLFFLGIVLVIGMALISMFKKTQISN</sequence>
<feature type="domain" description="DUF3955" evidence="2">
    <location>
        <begin position="3"/>
        <end position="60"/>
    </location>
</feature>
<evidence type="ECO:0000259" key="2">
    <source>
        <dbReference type="Pfam" id="PF13127"/>
    </source>
</evidence>
<reference evidence="4" key="1">
    <citation type="submission" date="2015-08" db="EMBL/GenBank/DDBJ databases">
        <title>Fjat-10028 dsm 16317.</title>
        <authorList>
            <person name="Liu B."/>
            <person name="Wang J."/>
            <person name="Zhu Y."/>
            <person name="Liu G."/>
            <person name="Chen Q."/>
            <person name="Chen Z."/>
            <person name="Lan J."/>
            <person name="Che J."/>
            <person name="Ge C."/>
            <person name="Shi H."/>
            <person name="Pan Z."/>
            <person name="Liu X."/>
        </authorList>
    </citation>
    <scope>NUCLEOTIDE SEQUENCE [LARGE SCALE GENOMIC DNA]</scope>
    <source>
        <strain evidence="4">DSM 16317</strain>
    </source>
</reference>
<keyword evidence="4" id="KW-1185">Reference proteome</keyword>
<evidence type="ECO:0000313" key="4">
    <source>
        <dbReference type="Proteomes" id="UP000036867"/>
    </source>
</evidence>
<gene>
    <name evidence="3" type="ORF">AMD00_09400</name>
</gene>
<dbReference type="InterPro" id="IPR025016">
    <property type="entry name" value="DUF3955"/>
</dbReference>
<dbReference type="GeneID" id="301136320"/>
<name>A0A0M0LD59_9BACL</name>
<dbReference type="Proteomes" id="UP000036867">
    <property type="component" value="Unassembled WGS sequence"/>
</dbReference>
<organism evidence="3 4">
    <name type="scientific">Viridibacillus arvi</name>
    <dbReference type="NCBI Taxonomy" id="263475"/>
    <lineage>
        <taxon>Bacteria</taxon>
        <taxon>Bacillati</taxon>
        <taxon>Bacillota</taxon>
        <taxon>Bacilli</taxon>
        <taxon>Bacillales</taxon>
        <taxon>Caryophanaceae</taxon>
        <taxon>Viridibacillus</taxon>
    </lineage>
</organism>
<dbReference type="RefSeq" id="WP_053416833.1">
    <property type="nucleotide sequence ID" value="NZ_LILB01000005.1"/>
</dbReference>
<dbReference type="Pfam" id="PF13127">
    <property type="entry name" value="DUF3955"/>
    <property type="match status" value="1"/>
</dbReference>
<protein>
    <submittedName>
        <fullName evidence="3">Group-specific protein</fullName>
    </submittedName>
</protein>
<keyword evidence="1" id="KW-0812">Transmembrane</keyword>
<dbReference type="STRING" id="263475.AMD00_09400"/>
<comment type="caution">
    <text evidence="3">The sequence shown here is derived from an EMBL/GenBank/DDBJ whole genome shotgun (WGS) entry which is preliminary data.</text>
</comment>
<dbReference type="AlphaFoldDB" id="A0A0M0LD59"/>
<dbReference type="EMBL" id="LILB01000005">
    <property type="protein sequence ID" value="KOO48653.1"/>
    <property type="molecule type" value="Genomic_DNA"/>
</dbReference>
<accession>A0A0M0LD59</accession>
<evidence type="ECO:0000313" key="3">
    <source>
        <dbReference type="EMBL" id="KOO48653.1"/>
    </source>
</evidence>
<dbReference type="OrthoDB" id="6194834at2"/>